<dbReference type="InterPro" id="IPR001752">
    <property type="entry name" value="Kinesin_motor_dom"/>
</dbReference>
<name>A0AA38M1T8_9CUCU</name>
<evidence type="ECO:0000256" key="4">
    <source>
        <dbReference type="ARBA" id="ARBA00022741"/>
    </source>
</evidence>
<evidence type="ECO:0000259" key="10">
    <source>
        <dbReference type="PROSITE" id="PS50067"/>
    </source>
</evidence>
<evidence type="ECO:0000256" key="1">
    <source>
        <dbReference type="ARBA" id="ARBA00004245"/>
    </source>
</evidence>
<dbReference type="InterPro" id="IPR027417">
    <property type="entry name" value="P-loop_NTPase"/>
</dbReference>
<dbReference type="PANTHER" id="PTHR47969">
    <property type="entry name" value="CHROMOSOME-ASSOCIATED KINESIN KIF4A-RELATED"/>
    <property type="match status" value="1"/>
</dbReference>
<dbReference type="EMBL" id="JALNTZ010000010">
    <property type="protein sequence ID" value="KAJ3640296.1"/>
    <property type="molecule type" value="Genomic_DNA"/>
</dbReference>
<evidence type="ECO:0000256" key="9">
    <source>
        <dbReference type="PROSITE-ProRule" id="PRU00283"/>
    </source>
</evidence>
<keyword evidence="12" id="KW-1185">Reference proteome</keyword>
<keyword evidence="8" id="KW-0206">Cytoskeleton</keyword>
<dbReference type="AlphaFoldDB" id="A0AA38M1T8"/>
<keyword evidence="2" id="KW-0963">Cytoplasm</keyword>
<evidence type="ECO:0000256" key="3">
    <source>
        <dbReference type="ARBA" id="ARBA00022701"/>
    </source>
</evidence>
<keyword evidence="7" id="KW-0505">Motor protein</keyword>
<comment type="caution">
    <text evidence="11">The sequence shown here is derived from an EMBL/GenBank/DDBJ whole genome shotgun (WGS) entry which is preliminary data.</text>
</comment>
<evidence type="ECO:0000313" key="11">
    <source>
        <dbReference type="EMBL" id="KAJ3640296.1"/>
    </source>
</evidence>
<reference evidence="11" key="1">
    <citation type="journal article" date="2023" name="G3 (Bethesda)">
        <title>Whole genome assemblies of Zophobas morio and Tenebrio molitor.</title>
        <authorList>
            <person name="Kaur S."/>
            <person name="Stinson S.A."/>
            <person name="diCenzo G.C."/>
        </authorList>
    </citation>
    <scope>NUCLEOTIDE SEQUENCE</scope>
    <source>
        <strain evidence="11">QUZm001</strain>
    </source>
</reference>
<keyword evidence="5" id="KW-0067">ATP-binding</keyword>
<dbReference type="Proteomes" id="UP001168821">
    <property type="component" value="Unassembled WGS sequence"/>
</dbReference>
<comment type="caution">
    <text evidence="9">Lacks conserved residue(s) required for the propagation of feature annotation.</text>
</comment>
<feature type="domain" description="Kinesin motor" evidence="10">
    <location>
        <begin position="18"/>
        <end position="140"/>
    </location>
</feature>
<sequence length="140" mass="15848">MSNSSKDSVSQKPTNNEAVQVIVRCRPISDQETQADCSPVVNVYSNRGVIEVENPKARFENEGKKIFRYDAVYDWNASQQCIYDEMVRPLVSSVLDGYNGCVFAYGQTGTLKTYTMEGIEKYEEHFGVIPRAFDPNLVPY</sequence>
<dbReference type="PROSITE" id="PS50067">
    <property type="entry name" value="KINESIN_MOTOR_2"/>
    <property type="match status" value="1"/>
</dbReference>
<accession>A0AA38M1T8</accession>
<dbReference type="Gene3D" id="3.40.850.10">
    <property type="entry name" value="Kinesin motor domain"/>
    <property type="match status" value="1"/>
</dbReference>
<evidence type="ECO:0000313" key="12">
    <source>
        <dbReference type="Proteomes" id="UP001168821"/>
    </source>
</evidence>
<evidence type="ECO:0000256" key="5">
    <source>
        <dbReference type="ARBA" id="ARBA00022840"/>
    </source>
</evidence>
<keyword evidence="4" id="KW-0547">Nucleotide-binding</keyword>
<comment type="subcellular location">
    <subcellularLocation>
        <location evidence="1">Cytoplasm</location>
        <location evidence="1">Cytoskeleton</location>
    </subcellularLocation>
</comment>
<dbReference type="SMART" id="SM00129">
    <property type="entry name" value="KISc"/>
    <property type="match status" value="1"/>
</dbReference>
<protein>
    <recommendedName>
        <fullName evidence="10">Kinesin motor domain-containing protein</fullName>
    </recommendedName>
</protein>
<keyword evidence="6" id="KW-0175">Coiled coil</keyword>
<dbReference type="SUPFAM" id="SSF52540">
    <property type="entry name" value="P-loop containing nucleoside triphosphate hydrolases"/>
    <property type="match status" value="1"/>
</dbReference>
<evidence type="ECO:0000256" key="2">
    <source>
        <dbReference type="ARBA" id="ARBA00022490"/>
    </source>
</evidence>
<dbReference type="InterPro" id="IPR036961">
    <property type="entry name" value="Kinesin_motor_dom_sf"/>
</dbReference>
<comment type="similarity">
    <text evidence="9">Belongs to the TRAFAC class myosin-kinesin ATPase superfamily. Kinesin family.</text>
</comment>
<dbReference type="GO" id="GO:0003777">
    <property type="term" value="F:microtubule motor activity"/>
    <property type="evidence" value="ECO:0007669"/>
    <property type="project" value="InterPro"/>
</dbReference>
<evidence type="ECO:0000256" key="7">
    <source>
        <dbReference type="ARBA" id="ARBA00023175"/>
    </source>
</evidence>
<dbReference type="GO" id="GO:0005874">
    <property type="term" value="C:microtubule"/>
    <property type="evidence" value="ECO:0007669"/>
    <property type="project" value="UniProtKB-KW"/>
</dbReference>
<gene>
    <name evidence="11" type="ORF">Zmor_003605</name>
</gene>
<dbReference type="PANTHER" id="PTHR47969:SF21">
    <property type="entry name" value="KINESIN-LIKE PROTEIN"/>
    <property type="match status" value="1"/>
</dbReference>
<keyword evidence="3" id="KW-0493">Microtubule</keyword>
<evidence type="ECO:0000256" key="6">
    <source>
        <dbReference type="ARBA" id="ARBA00023054"/>
    </source>
</evidence>
<dbReference type="InterPro" id="IPR027640">
    <property type="entry name" value="Kinesin-like_fam"/>
</dbReference>
<evidence type="ECO:0000256" key="8">
    <source>
        <dbReference type="ARBA" id="ARBA00023212"/>
    </source>
</evidence>
<dbReference type="GO" id="GO:0008017">
    <property type="term" value="F:microtubule binding"/>
    <property type="evidence" value="ECO:0007669"/>
    <property type="project" value="InterPro"/>
</dbReference>
<organism evidence="11 12">
    <name type="scientific">Zophobas morio</name>
    <dbReference type="NCBI Taxonomy" id="2755281"/>
    <lineage>
        <taxon>Eukaryota</taxon>
        <taxon>Metazoa</taxon>
        <taxon>Ecdysozoa</taxon>
        <taxon>Arthropoda</taxon>
        <taxon>Hexapoda</taxon>
        <taxon>Insecta</taxon>
        <taxon>Pterygota</taxon>
        <taxon>Neoptera</taxon>
        <taxon>Endopterygota</taxon>
        <taxon>Coleoptera</taxon>
        <taxon>Polyphaga</taxon>
        <taxon>Cucujiformia</taxon>
        <taxon>Tenebrionidae</taxon>
        <taxon>Zophobas</taxon>
    </lineage>
</organism>
<dbReference type="GO" id="GO:0007018">
    <property type="term" value="P:microtubule-based movement"/>
    <property type="evidence" value="ECO:0007669"/>
    <property type="project" value="InterPro"/>
</dbReference>
<dbReference type="GO" id="GO:0005524">
    <property type="term" value="F:ATP binding"/>
    <property type="evidence" value="ECO:0007669"/>
    <property type="project" value="UniProtKB-KW"/>
</dbReference>
<proteinExistence type="inferred from homology"/>
<dbReference type="Pfam" id="PF00225">
    <property type="entry name" value="Kinesin"/>
    <property type="match status" value="1"/>
</dbReference>